<name>A0ABQ5JBH0_9ASTR</name>
<dbReference type="InterPro" id="IPR040262">
    <property type="entry name" value="At4g38062-like"/>
</dbReference>
<dbReference type="EMBL" id="BQNB010021768">
    <property type="protein sequence ID" value="GJU09896.1"/>
    <property type="molecule type" value="Genomic_DNA"/>
</dbReference>
<accession>A0ABQ5JBH0</accession>
<evidence type="ECO:0000313" key="2">
    <source>
        <dbReference type="Proteomes" id="UP001151760"/>
    </source>
</evidence>
<dbReference type="Proteomes" id="UP001151760">
    <property type="component" value="Unassembled WGS sequence"/>
</dbReference>
<dbReference type="PANTHER" id="PTHR45287">
    <property type="entry name" value="OS03G0691500 PROTEIN"/>
    <property type="match status" value="1"/>
</dbReference>
<reference evidence="1" key="1">
    <citation type="journal article" date="2022" name="Int. J. Mol. Sci.">
        <title>Draft Genome of Tanacetum Coccineum: Genomic Comparison of Closely Related Tanacetum-Family Plants.</title>
        <authorList>
            <person name="Yamashiro T."/>
            <person name="Shiraishi A."/>
            <person name="Nakayama K."/>
            <person name="Satake H."/>
        </authorList>
    </citation>
    <scope>NUCLEOTIDE SEQUENCE</scope>
</reference>
<dbReference type="PANTHER" id="PTHR45287:SF4">
    <property type="entry name" value="OS03G0691500 PROTEIN"/>
    <property type="match status" value="1"/>
</dbReference>
<keyword evidence="2" id="KW-1185">Reference proteome</keyword>
<gene>
    <name evidence="1" type="ORF">Tco_1132292</name>
</gene>
<evidence type="ECO:0000313" key="1">
    <source>
        <dbReference type="EMBL" id="GJU09896.1"/>
    </source>
</evidence>
<proteinExistence type="predicted"/>
<protein>
    <submittedName>
        <fullName evidence="1">Uncharacterized protein</fullName>
    </submittedName>
</protein>
<reference evidence="1" key="2">
    <citation type="submission" date="2022-01" db="EMBL/GenBank/DDBJ databases">
        <authorList>
            <person name="Yamashiro T."/>
            <person name="Shiraishi A."/>
            <person name="Satake H."/>
            <person name="Nakayama K."/>
        </authorList>
    </citation>
    <scope>NUCLEOTIDE SEQUENCE</scope>
</reference>
<organism evidence="1 2">
    <name type="scientific">Tanacetum coccineum</name>
    <dbReference type="NCBI Taxonomy" id="301880"/>
    <lineage>
        <taxon>Eukaryota</taxon>
        <taxon>Viridiplantae</taxon>
        <taxon>Streptophyta</taxon>
        <taxon>Embryophyta</taxon>
        <taxon>Tracheophyta</taxon>
        <taxon>Spermatophyta</taxon>
        <taxon>Magnoliopsida</taxon>
        <taxon>eudicotyledons</taxon>
        <taxon>Gunneridae</taxon>
        <taxon>Pentapetalae</taxon>
        <taxon>asterids</taxon>
        <taxon>campanulids</taxon>
        <taxon>Asterales</taxon>
        <taxon>Asteraceae</taxon>
        <taxon>Asteroideae</taxon>
        <taxon>Anthemideae</taxon>
        <taxon>Anthemidinae</taxon>
        <taxon>Tanacetum</taxon>
    </lineage>
</organism>
<sequence>MDVDGATDALGIRCAPPDLNLPEPWKGLMDGRGKRVSVMPLGYHLLYKALKSRWLRMSVLLRKWNVKLQVGIRKPRVGVSLEETKECNLSTVAKLQDKLTTLEQIHEECSHHSKVREGKWSSKMEKIVADLNSCTLDLESKEAHFKDITTEVDDLNSLVL</sequence>
<comment type="caution">
    <text evidence="1">The sequence shown here is derived from an EMBL/GenBank/DDBJ whole genome shotgun (WGS) entry which is preliminary data.</text>
</comment>